<dbReference type="Proteomes" id="UP001489719">
    <property type="component" value="Unassembled WGS sequence"/>
</dbReference>
<evidence type="ECO:0000313" key="2">
    <source>
        <dbReference type="Proteomes" id="UP001489719"/>
    </source>
</evidence>
<organism evidence="1 2">
    <name type="scientific">Lipomyces orientalis</name>
    <dbReference type="NCBI Taxonomy" id="1233043"/>
    <lineage>
        <taxon>Eukaryota</taxon>
        <taxon>Fungi</taxon>
        <taxon>Dikarya</taxon>
        <taxon>Ascomycota</taxon>
        <taxon>Saccharomycotina</taxon>
        <taxon>Lipomycetes</taxon>
        <taxon>Lipomycetales</taxon>
        <taxon>Lipomycetaceae</taxon>
        <taxon>Lipomyces</taxon>
    </lineage>
</organism>
<keyword evidence="2" id="KW-1185">Reference proteome</keyword>
<reference evidence="2" key="1">
    <citation type="journal article" date="2024" name="Front. Bioeng. Biotechnol.">
        <title>Genome-scale model development and genomic sequencing of the oleaginous clade Lipomyces.</title>
        <authorList>
            <person name="Czajka J.J."/>
            <person name="Han Y."/>
            <person name="Kim J."/>
            <person name="Mondo S.J."/>
            <person name="Hofstad B.A."/>
            <person name="Robles A."/>
            <person name="Haridas S."/>
            <person name="Riley R."/>
            <person name="LaButti K."/>
            <person name="Pangilinan J."/>
            <person name="Andreopoulos W."/>
            <person name="Lipzen A."/>
            <person name="Yan J."/>
            <person name="Wang M."/>
            <person name="Ng V."/>
            <person name="Grigoriev I.V."/>
            <person name="Spatafora J.W."/>
            <person name="Magnuson J.K."/>
            <person name="Baker S.E."/>
            <person name="Pomraning K.R."/>
        </authorList>
    </citation>
    <scope>NUCLEOTIDE SEQUENCE [LARGE SCALE GENOMIC DNA]</scope>
    <source>
        <strain evidence="2">CBS 10300</strain>
    </source>
</reference>
<comment type="caution">
    <text evidence="1">The sequence shown here is derived from an EMBL/GenBank/DDBJ whole genome shotgun (WGS) entry which is preliminary data.</text>
</comment>
<accession>A0ACC3TJ85</accession>
<dbReference type="EMBL" id="MU970111">
    <property type="protein sequence ID" value="KAK9320947.1"/>
    <property type="molecule type" value="Genomic_DNA"/>
</dbReference>
<gene>
    <name evidence="1" type="ORF">V1517DRAFT_327838</name>
</gene>
<sequence length="456" mass="49685">MTLVKNECVGSCYKKPLIFISMSINLGLERVASILHALKGPQKFFQVFHVAGTNGKGSVCAYISSILHRSSLITGRFTSPHFFHPRYSISINEKPVSKLLFDDAHGMVQSISQREGIDATSFELLTATALEIFYRKGIDVAVVEVGLGGRFDATNVDYKVGGVLGTIITRIGLDHQTFLGDTIEDITHQKTGIMRRDVPVTVYGDNEDAACKVILQDAAAIKCPVTIVSASSIRREVDESGMQSLYLPTKSFGDINLSASPLNGSYQHMNLACAITALDMARPSLPTVTGSSIHEGITRTKWPGRLQLLNASEFAGDTQQWVLLDGAHNVQAATSLSEYVEDLRKESKDGTITWVMALSGNRDCKEIMSLLLRNRDRFYPASFGAVDGMPWVRPLDRNLLTSAATDLLGSEELVFLVHGAAKDIIKDACKHNSPVVVCGSLYLVSDVLAELRGEDS</sequence>
<name>A0ACC3TJ85_9ASCO</name>
<keyword evidence="1" id="KW-0436">Ligase</keyword>
<proteinExistence type="predicted"/>
<protein>
    <submittedName>
        <fullName evidence="1">Mur ligase</fullName>
    </submittedName>
</protein>
<evidence type="ECO:0000313" key="1">
    <source>
        <dbReference type="EMBL" id="KAK9320947.1"/>
    </source>
</evidence>